<reference evidence="2 3" key="1">
    <citation type="journal article" date="2015" name="Genome Announc.">
        <title>Expanding the biotechnology potential of lactobacilli through comparative genomics of 213 strains and associated genera.</title>
        <authorList>
            <person name="Sun Z."/>
            <person name="Harris H.M."/>
            <person name="McCann A."/>
            <person name="Guo C."/>
            <person name="Argimon S."/>
            <person name="Zhang W."/>
            <person name="Yang X."/>
            <person name="Jeffery I.B."/>
            <person name="Cooney J.C."/>
            <person name="Kagawa T.F."/>
            <person name="Liu W."/>
            <person name="Song Y."/>
            <person name="Salvetti E."/>
            <person name="Wrobel A."/>
            <person name="Rasinkangas P."/>
            <person name="Parkhill J."/>
            <person name="Rea M.C."/>
            <person name="O'Sullivan O."/>
            <person name="Ritari J."/>
            <person name="Douillard F.P."/>
            <person name="Paul Ross R."/>
            <person name="Yang R."/>
            <person name="Briner A.E."/>
            <person name="Felis G.E."/>
            <person name="de Vos W.M."/>
            <person name="Barrangou R."/>
            <person name="Klaenhammer T.R."/>
            <person name="Caufield P.W."/>
            <person name="Cui Y."/>
            <person name="Zhang H."/>
            <person name="O'Toole P.W."/>
        </authorList>
    </citation>
    <scope>NUCLEOTIDE SEQUENCE [LARGE SCALE GENOMIC DNA]</scope>
    <source>
        <strain evidence="2 3">DSM 18382</strain>
    </source>
</reference>
<dbReference type="Gene3D" id="3.20.100.30">
    <property type="entry name" value="VTC, catalytic tunnel domain"/>
    <property type="match status" value="1"/>
</dbReference>
<organism evidence="2 3">
    <name type="scientific">Lentilactobacillus farraginis DSM 18382 = JCM 14108</name>
    <dbReference type="NCBI Taxonomy" id="1423743"/>
    <lineage>
        <taxon>Bacteria</taxon>
        <taxon>Bacillati</taxon>
        <taxon>Bacillota</taxon>
        <taxon>Bacilli</taxon>
        <taxon>Lactobacillales</taxon>
        <taxon>Lactobacillaceae</taxon>
        <taxon>Lentilactobacillus</taxon>
    </lineage>
</organism>
<evidence type="ECO:0000313" key="2">
    <source>
        <dbReference type="EMBL" id="KRM07423.1"/>
    </source>
</evidence>
<comment type="caution">
    <text evidence="2">The sequence shown here is derived from an EMBL/GenBank/DDBJ whole genome shotgun (WGS) entry which is preliminary data.</text>
</comment>
<dbReference type="AlphaFoldDB" id="A0A0R1VPP3"/>
<feature type="domain" description="VTC" evidence="1">
    <location>
        <begin position="19"/>
        <end position="239"/>
    </location>
</feature>
<evidence type="ECO:0000259" key="1">
    <source>
        <dbReference type="Pfam" id="PF09359"/>
    </source>
</evidence>
<evidence type="ECO:0000313" key="3">
    <source>
        <dbReference type="Proteomes" id="UP000051966"/>
    </source>
</evidence>
<sequence length="257" mass="29967">MTDYILEGALELGLKQVFKRREYKYLLNAEEYTNIRKLLTGYMSEDQYGLTTILSLYFDTPQYYIINRSIEKASYKSKFRVRSYGTPLPDDPVFLEIKKKIDGVVYKRRLEIPYELLEPTLATKTDCLEKYQLTVADNQIRQEIKWLFGCYTLAPKALITDERVALFANDDPDFRVTFDFNVRFRDNDLILGHGGNGTKIKPPFETIMEVKATGAYPIWFSNIIANLHLVKGRFSKYGYVYQHYLNKAGKKHVTTIV</sequence>
<dbReference type="EMBL" id="AZFY01000096">
    <property type="protein sequence ID" value="KRM07423.1"/>
    <property type="molecule type" value="Genomic_DNA"/>
</dbReference>
<gene>
    <name evidence="2" type="ORF">FD41_GL000380</name>
</gene>
<dbReference type="InterPro" id="IPR018966">
    <property type="entry name" value="VTC_domain"/>
</dbReference>
<dbReference type="InterPro" id="IPR042267">
    <property type="entry name" value="VTC_sf"/>
</dbReference>
<dbReference type="CDD" id="cd07750">
    <property type="entry name" value="PolyPPase_VTC_like"/>
    <property type="match status" value="1"/>
</dbReference>
<dbReference type="InterPro" id="IPR033469">
    <property type="entry name" value="CYTH-like_dom_sf"/>
</dbReference>
<name>A0A0R1VPP3_9LACO</name>
<protein>
    <submittedName>
        <fullName evidence="2">SPX domain protein</fullName>
    </submittedName>
</protein>
<dbReference type="PATRIC" id="fig|1423743.5.peg.393"/>
<accession>A0A0R1VPP3</accession>
<dbReference type="Proteomes" id="UP000051966">
    <property type="component" value="Unassembled WGS sequence"/>
</dbReference>
<keyword evidence="3" id="KW-1185">Reference proteome</keyword>
<dbReference type="SUPFAM" id="SSF55154">
    <property type="entry name" value="CYTH-like phosphatases"/>
    <property type="match status" value="1"/>
</dbReference>
<dbReference type="Pfam" id="PF09359">
    <property type="entry name" value="VTC"/>
    <property type="match status" value="1"/>
</dbReference>
<proteinExistence type="predicted"/>
<dbReference type="GO" id="GO:0006799">
    <property type="term" value="P:polyphosphate biosynthetic process"/>
    <property type="evidence" value="ECO:0007669"/>
    <property type="project" value="UniProtKB-ARBA"/>
</dbReference>